<dbReference type="Gene3D" id="3.90.550.10">
    <property type="entry name" value="Spore Coat Polysaccharide Biosynthesis Protein SpsA, Chain A"/>
    <property type="match status" value="1"/>
</dbReference>
<gene>
    <name evidence="2" type="ORF">SAMN05421783_11213</name>
</gene>
<evidence type="ECO:0000313" key="3">
    <source>
        <dbReference type="Proteomes" id="UP000198816"/>
    </source>
</evidence>
<reference evidence="3" key="1">
    <citation type="submission" date="2016-10" db="EMBL/GenBank/DDBJ databases">
        <authorList>
            <person name="Varghese N."/>
            <person name="Submissions S."/>
        </authorList>
    </citation>
    <scope>NUCLEOTIDE SEQUENCE [LARGE SCALE GENOMIC DNA]</scope>
    <source>
        <strain evidence="3">DSM 217</strain>
    </source>
</reference>
<name>A0A1H2Y367_THIRO</name>
<dbReference type="STRING" id="1058.SAMN05421783_11213"/>
<dbReference type="InterPro" id="IPR050834">
    <property type="entry name" value="Glycosyltransf_2"/>
</dbReference>
<evidence type="ECO:0000313" key="2">
    <source>
        <dbReference type="EMBL" id="SDW99405.1"/>
    </source>
</evidence>
<keyword evidence="2" id="KW-0808">Transferase</keyword>
<dbReference type="Pfam" id="PF00535">
    <property type="entry name" value="Glycos_transf_2"/>
    <property type="match status" value="1"/>
</dbReference>
<dbReference type="Proteomes" id="UP000198816">
    <property type="component" value="Unassembled WGS sequence"/>
</dbReference>
<dbReference type="EMBL" id="FNNZ01000012">
    <property type="protein sequence ID" value="SDW99405.1"/>
    <property type="molecule type" value="Genomic_DNA"/>
</dbReference>
<proteinExistence type="predicted"/>
<protein>
    <submittedName>
        <fullName evidence="2">Glycosyltransferase, GT2 family</fullName>
    </submittedName>
</protein>
<feature type="domain" description="Glycosyltransferase 2-like" evidence="1">
    <location>
        <begin position="92"/>
        <end position="196"/>
    </location>
</feature>
<organism evidence="2 3">
    <name type="scientific">Thiocapsa roseopersicina</name>
    <dbReference type="NCBI Taxonomy" id="1058"/>
    <lineage>
        <taxon>Bacteria</taxon>
        <taxon>Pseudomonadati</taxon>
        <taxon>Pseudomonadota</taxon>
        <taxon>Gammaproteobacteria</taxon>
        <taxon>Chromatiales</taxon>
        <taxon>Chromatiaceae</taxon>
        <taxon>Thiocapsa</taxon>
    </lineage>
</organism>
<dbReference type="SUPFAM" id="SSF53448">
    <property type="entry name" value="Nucleotide-diphospho-sugar transferases"/>
    <property type="match status" value="1"/>
</dbReference>
<dbReference type="InterPro" id="IPR001173">
    <property type="entry name" value="Glyco_trans_2-like"/>
</dbReference>
<dbReference type="PANTHER" id="PTHR43685">
    <property type="entry name" value="GLYCOSYLTRANSFERASE"/>
    <property type="match status" value="1"/>
</dbReference>
<dbReference type="InterPro" id="IPR029044">
    <property type="entry name" value="Nucleotide-diphossugar_trans"/>
</dbReference>
<sequence length="408" mass="45710">MPYRIMDLELSRPLTGFTLASHETGYALVVRWDGRIIGFLMKETPEGFRMEEDELRELLERELALRILNVKLEGSLADRWPATPVLEPPSLTIAICTKDRAARLARLLDSLEAVRGQSAFRALEILVVDNASVDPDTREVAESRTDVCYRFEPKTGLDFARNMALETATGDLIAYLDDDVVVDRGWLSGLYRVWADCPDAGGYSGLVLPYRLDTPAQIRFEREGGFGRGFERIHHRGAQLGNPLHPVGAGVVGAGANMCFRRDLLLALGGFDEALDTGAPLPGGGDLDIFYRVLRSGHAIVYEPSYAVFHEHRETMAQLRRQYWSWGLGFMAFLEKARRTDPAMRRRQDAMVSWWFRDKLISLAGALSALDLRRAGDLAAELRGAIQGLLGEYDRSVARSRRIREQVA</sequence>
<evidence type="ECO:0000259" key="1">
    <source>
        <dbReference type="Pfam" id="PF00535"/>
    </source>
</evidence>
<dbReference type="AlphaFoldDB" id="A0A1H2Y367"/>
<accession>A0A1H2Y367</accession>
<dbReference type="GO" id="GO:0016740">
    <property type="term" value="F:transferase activity"/>
    <property type="evidence" value="ECO:0007669"/>
    <property type="project" value="UniProtKB-KW"/>
</dbReference>
<dbReference type="PANTHER" id="PTHR43685:SF2">
    <property type="entry name" value="GLYCOSYLTRANSFERASE 2-LIKE DOMAIN-CONTAINING PROTEIN"/>
    <property type="match status" value="1"/>
</dbReference>
<keyword evidence="3" id="KW-1185">Reference proteome</keyword>
<dbReference type="OrthoDB" id="396512at2"/>